<keyword evidence="3 7" id="KW-0812">Transmembrane</keyword>
<dbReference type="GO" id="GO:0005044">
    <property type="term" value="F:scavenger receptor activity"/>
    <property type="evidence" value="ECO:0007669"/>
    <property type="project" value="InterPro"/>
</dbReference>
<reference evidence="8 9" key="1">
    <citation type="journal article" date="2019" name="Sci. Data">
        <title>Hybrid genome assembly and annotation of Danionella translucida.</title>
        <authorList>
            <person name="Kadobianskyi M."/>
            <person name="Schulze L."/>
            <person name="Schuelke M."/>
            <person name="Judkewitz B."/>
        </authorList>
    </citation>
    <scope>NUCLEOTIDE SEQUENCE [LARGE SCALE GENOMIC DNA]</scope>
    <source>
        <strain evidence="8 9">Bolton</strain>
    </source>
</reference>
<sequence>MRLLSCCVYFTGIACVLLLITGISMVLTRVFQNLVHNTIKQQIILENGTEAFSVWESPPPPVYMQFYFFNLTNPEEVLKGDRPFVEQIGPYTYREYRPKVEVKFMDNDTRVDALNPKTYVFQLDMSRGPEDELVRTVNIPALTVMTRFKDSMLSRIIADLMKWKSVGLFGTYTVRDLLWGYEDPLLKALQTFVKLDDHFGLFYQKNGTDDGDYIFLTGKQNYQDFARIDEWSGQRSLSWWNSSQCNMINGTDGSSFHPLIEKTERLYIFSSDLCRSLYALYESEVTVQGVPALRFVPPAEVFANTSINPDNAGFCVPAGHCLGSGLLNVSVCKEGAPIIMSSPHFYQADPKFAHDIYGMNPIKEEHETFVDLNPVCERHSQMNRFIAEADWDRAAGSKASSGQRLHGAAGSLQVSPCEQHQIGLEIDGYLSSHLRLLMEPDLCRDASHERENGKPAGVITLVCVGEVYAPHLTLVLFLPVSSQTENIQTLVFPVMYINEYNQIRLKHIRRASEQPRSETRKVKVSPVACLLSLPVFQSVLIDQESARKLRAAVTDANIVINIPFMVISAGILLGIIFIILMCRLQGPPSTKAERQPLLSS</sequence>
<proteinExistence type="inferred from homology"/>
<evidence type="ECO:0000256" key="4">
    <source>
        <dbReference type="ARBA" id="ARBA00022989"/>
    </source>
</evidence>
<dbReference type="PRINTS" id="PR01611">
    <property type="entry name" value="LIMPII"/>
</dbReference>
<keyword evidence="9" id="KW-1185">Reference proteome</keyword>
<evidence type="ECO:0000256" key="1">
    <source>
        <dbReference type="ARBA" id="ARBA00004370"/>
    </source>
</evidence>
<keyword evidence="6" id="KW-0325">Glycoprotein</keyword>
<dbReference type="GO" id="GO:0006622">
    <property type="term" value="P:protein targeting to lysosome"/>
    <property type="evidence" value="ECO:0007669"/>
    <property type="project" value="TreeGrafter"/>
</dbReference>
<name>A0A553R4L6_9TELE</name>
<dbReference type="AlphaFoldDB" id="A0A553R4L6"/>
<evidence type="ECO:0000313" key="9">
    <source>
        <dbReference type="Proteomes" id="UP000316079"/>
    </source>
</evidence>
<comment type="subcellular location">
    <subcellularLocation>
        <location evidence="1">Membrane</location>
    </subcellularLocation>
</comment>
<evidence type="ECO:0008006" key="10">
    <source>
        <dbReference type="Google" id="ProtNLM"/>
    </source>
</evidence>
<dbReference type="GO" id="GO:0016020">
    <property type="term" value="C:membrane"/>
    <property type="evidence" value="ECO:0007669"/>
    <property type="project" value="UniProtKB-SubCell"/>
</dbReference>
<feature type="transmembrane region" description="Helical" evidence="7">
    <location>
        <begin position="558"/>
        <end position="581"/>
    </location>
</feature>
<evidence type="ECO:0000256" key="7">
    <source>
        <dbReference type="SAM" id="Phobius"/>
    </source>
</evidence>
<dbReference type="PANTHER" id="PTHR11923">
    <property type="entry name" value="SCAVENGER RECEPTOR CLASS B TYPE-1 SR-B1"/>
    <property type="match status" value="1"/>
</dbReference>
<dbReference type="EMBL" id="SRMA01025241">
    <property type="protein sequence ID" value="TRY97129.1"/>
    <property type="molecule type" value="Genomic_DNA"/>
</dbReference>
<dbReference type="InterPro" id="IPR005429">
    <property type="entry name" value="LimpII"/>
</dbReference>
<comment type="caution">
    <text evidence="8">The sequence shown here is derived from an EMBL/GenBank/DDBJ whole genome shotgun (WGS) entry which is preliminary data.</text>
</comment>
<dbReference type="GO" id="GO:0005764">
    <property type="term" value="C:lysosome"/>
    <property type="evidence" value="ECO:0007669"/>
    <property type="project" value="InterPro"/>
</dbReference>
<dbReference type="STRING" id="623744.A0A553R4L6"/>
<dbReference type="OrthoDB" id="18585at2759"/>
<evidence type="ECO:0000256" key="5">
    <source>
        <dbReference type="ARBA" id="ARBA00023136"/>
    </source>
</evidence>
<dbReference type="InterPro" id="IPR002159">
    <property type="entry name" value="CD36_fam"/>
</dbReference>
<dbReference type="PANTHER" id="PTHR11923:SF112">
    <property type="entry name" value="LYSOSOME MEMBRANE PROTEIN 2"/>
    <property type="match status" value="1"/>
</dbReference>
<evidence type="ECO:0000313" key="8">
    <source>
        <dbReference type="EMBL" id="TRY97129.1"/>
    </source>
</evidence>
<dbReference type="Pfam" id="PF01130">
    <property type="entry name" value="CD36"/>
    <property type="match status" value="1"/>
</dbReference>
<keyword evidence="5 7" id="KW-0472">Membrane</keyword>
<evidence type="ECO:0000256" key="6">
    <source>
        <dbReference type="ARBA" id="ARBA00023180"/>
    </source>
</evidence>
<keyword evidence="4 7" id="KW-1133">Transmembrane helix</keyword>
<dbReference type="GO" id="GO:0006898">
    <property type="term" value="P:receptor-mediated endocytosis"/>
    <property type="evidence" value="ECO:0007669"/>
    <property type="project" value="TreeGrafter"/>
</dbReference>
<accession>A0A553R4L6</accession>
<evidence type="ECO:0000256" key="3">
    <source>
        <dbReference type="ARBA" id="ARBA00022692"/>
    </source>
</evidence>
<dbReference type="Proteomes" id="UP000316079">
    <property type="component" value="Unassembled WGS sequence"/>
</dbReference>
<protein>
    <recommendedName>
        <fullName evidence="10">Lysosome membrane protein 2</fullName>
    </recommendedName>
</protein>
<comment type="similarity">
    <text evidence="2">Belongs to the CD36 family.</text>
</comment>
<evidence type="ECO:0000256" key="2">
    <source>
        <dbReference type="ARBA" id="ARBA00010532"/>
    </source>
</evidence>
<dbReference type="PRINTS" id="PR01609">
    <property type="entry name" value="CD36FAMILY"/>
</dbReference>
<dbReference type="PROSITE" id="PS51257">
    <property type="entry name" value="PROKAR_LIPOPROTEIN"/>
    <property type="match status" value="1"/>
</dbReference>
<gene>
    <name evidence="8" type="ORF">DNTS_032786</name>
</gene>
<organism evidence="8 9">
    <name type="scientific">Danionella cerebrum</name>
    <dbReference type="NCBI Taxonomy" id="2873325"/>
    <lineage>
        <taxon>Eukaryota</taxon>
        <taxon>Metazoa</taxon>
        <taxon>Chordata</taxon>
        <taxon>Craniata</taxon>
        <taxon>Vertebrata</taxon>
        <taxon>Euteleostomi</taxon>
        <taxon>Actinopterygii</taxon>
        <taxon>Neopterygii</taxon>
        <taxon>Teleostei</taxon>
        <taxon>Ostariophysi</taxon>
        <taxon>Cypriniformes</taxon>
        <taxon>Danionidae</taxon>
        <taxon>Danioninae</taxon>
        <taxon>Danionella</taxon>
    </lineage>
</organism>